<sequence length="63" mass="7450">MCYDALRDDQDVVYKYPSPEQFFSEERNADGDDYIWDDYNNYGGLTGDKGGFDEGFFRDYYSL</sequence>
<accession>A0A7G2EEW8</accession>
<reference evidence="1 2" key="1">
    <citation type="submission" date="2020-09" db="EMBL/GenBank/DDBJ databases">
        <authorList>
            <person name="Ashkenazy H."/>
        </authorList>
    </citation>
    <scope>NUCLEOTIDE SEQUENCE [LARGE SCALE GENOMIC DNA]</scope>
    <source>
        <strain evidence="2">cv. Cdm-0</strain>
    </source>
</reference>
<name>A0A7G2EEW8_ARATH</name>
<organism evidence="1 2">
    <name type="scientific">Arabidopsis thaliana</name>
    <name type="common">Mouse-ear cress</name>
    <dbReference type="NCBI Taxonomy" id="3702"/>
    <lineage>
        <taxon>Eukaryota</taxon>
        <taxon>Viridiplantae</taxon>
        <taxon>Streptophyta</taxon>
        <taxon>Embryophyta</taxon>
        <taxon>Tracheophyta</taxon>
        <taxon>Spermatophyta</taxon>
        <taxon>Magnoliopsida</taxon>
        <taxon>eudicotyledons</taxon>
        <taxon>Gunneridae</taxon>
        <taxon>Pentapetalae</taxon>
        <taxon>rosids</taxon>
        <taxon>malvids</taxon>
        <taxon>Brassicales</taxon>
        <taxon>Brassicaceae</taxon>
        <taxon>Camelineae</taxon>
        <taxon>Arabidopsis</taxon>
    </lineage>
</organism>
<dbReference type="EMBL" id="LR881467">
    <property type="protein sequence ID" value="CAD5319471.1"/>
    <property type="molecule type" value="Genomic_DNA"/>
</dbReference>
<dbReference type="AlphaFoldDB" id="A0A7G2EEW8"/>
<evidence type="ECO:0000313" key="2">
    <source>
        <dbReference type="Proteomes" id="UP000516314"/>
    </source>
</evidence>
<protein>
    <submittedName>
        <fullName evidence="1">(thale cress) hypothetical protein</fullName>
    </submittedName>
</protein>
<proteinExistence type="predicted"/>
<dbReference type="Proteomes" id="UP000516314">
    <property type="component" value="Chromosome 2"/>
</dbReference>
<gene>
    <name evidence="1" type="ORF">AT9943_LOCUS7652</name>
</gene>
<evidence type="ECO:0000313" key="1">
    <source>
        <dbReference type="EMBL" id="CAD5319471.1"/>
    </source>
</evidence>